<feature type="transmembrane region" description="Helical" evidence="11">
    <location>
        <begin position="232"/>
        <end position="253"/>
    </location>
</feature>
<feature type="domain" description="Piezo TM1-24" evidence="15">
    <location>
        <begin position="26"/>
        <end position="737"/>
    </location>
</feature>
<feature type="domain" description="Piezo non-specific cation channel cap" evidence="12">
    <location>
        <begin position="2320"/>
        <end position="2629"/>
    </location>
</feature>
<feature type="transmembrane region" description="Helical" evidence="11">
    <location>
        <begin position="2262"/>
        <end position="2285"/>
    </location>
</feature>
<keyword evidence="18" id="KW-1185">Reference proteome</keyword>
<comment type="caution">
    <text evidence="17">The sequence shown here is derived from an EMBL/GenBank/DDBJ whole genome shotgun (WGS) entry which is preliminary data.</text>
</comment>
<dbReference type="InterPro" id="IPR056768">
    <property type="entry name" value="THU_Piezo"/>
</dbReference>
<feature type="domain" description="Piezo TM25-28" evidence="13">
    <location>
        <begin position="1156"/>
        <end position="1399"/>
    </location>
</feature>
<dbReference type="Pfam" id="PF23188">
    <property type="entry name" value="THU_Piezo1"/>
    <property type="match status" value="1"/>
</dbReference>
<feature type="transmembrane region" description="Helical" evidence="11">
    <location>
        <begin position="1864"/>
        <end position="1881"/>
    </location>
</feature>
<feature type="transmembrane region" description="Helical" evidence="11">
    <location>
        <begin position="454"/>
        <end position="472"/>
    </location>
</feature>
<keyword evidence="3" id="KW-0813">Transport</keyword>
<gene>
    <name evidence="17" type="ORF">V9T40_014862</name>
</gene>
<feature type="transmembrane region" description="Helical" evidence="11">
    <location>
        <begin position="209"/>
        <end position="225"/>
    </location>
</feature>
<accession>A0AAN9Y7D1</accession>
<dbReference type="EMBL" id="JBBCAQ010000016">
    <property type="protein sequence ID" value="KAK7597906.1"/>
    <property type="molecule type" value="Genomic_DNA"/>
</dbReference>
<evidence type="ECO:0000256" key="6">
    <source>
        <dbReference type="ARBA" id="ARBA00022989"/>
    </source>
</evidence>
<feature type="transmembrane region" description="Helical" evidence="11">
    <location>
        <begin position="2089"/>
        <end position="2110"/>
    </location>
</feature>
<feature type="transmembrane region" description="Helical" evidence="11">
    <location>
        <begin position="58"/>
        <end position="82"/>
    </location>
</feature>
<evidence type="ECO:0000256" key="5">
    <source>
        <dbReference type="ARBA" id="ARBA00022692"/>
    </source>
</evidence>
<keyword evidence="4" id="KW-1003">Cell membrane</keyword>
<feature type="compositionally biased region" description="Polar residues" evidence="10">
    <location>
        <begin position="1629"/>
        <end position="1643"/>
    </location>
</feature>
<keyword evidence="5 11" id="KW-0812">Transmembrane</keyword>
<evidence type="ECO:0000259" key="16">
    <source>
        <dbReference type="Pfam" id="PF24874"/>
    </source>
</evidence>
<feature type="transmembrane region" description="Helical" evidence="11">
    <location>
        <begin position="1031"/>
        <end position="1047"/>
    </location>
</feature>
<feature type="transmembrane region" description="Helical" evidence="11">
    <location>
        <begin position="2186"/>
        <end position="2205"/>
    </location>
</feature>
<feature type="transmembrane region" description="Helical" evidence="11">
    <location>
        <begin position="1174"/>
        <end position="1193"/>
    </location>
</feature>
<dbReference type="Pfam" id="PF24871">
    <property type="entry name" value="Piezo_TM1-24"/>
    <property type="match status" value="1"/>
</dbReference>
<feature type="transmembrane region" description="Helical" evidence="11">
    <location>
        <begin position="1054"/>
        <end position="1077"/>
    </location>
</feature>
<keyword evidence="7" id="KW-0406">Ion transport</keyword>
<proteinExistence type="inferred from homology"/>
<dbReference type="InterPro" id="IPR031805">
    <property type="entry name" value="Piezo_TM25-28"/>
</dbReference>
<evidence type="ECO:0000259" key="13">
    <source>
        <dbReference type="Pfam" id="PF15917"/>
    </source>
</evidence>
<name>A0AAN9Y7D1_9HEMI</name>
<feature type="transmembrane region" description="Helical" evidence="11">
    <location>
        <begin position="301"/>
        <end position="327"/>
    </location>
</feature>
<feature type="region of interest" description="Disordered" evidence="10">
    <location>
        <begin position="378"/>
        <end position="402"/>
    </location>
</feature>
<feature type="transmembrane region" description="Helical" evidence="11">
    <location>
        <begin position="2154"/>
        <end position="2174"/>
    </location>
</feature>
<evidence type="ECO:0000256" key="8">
    <source>
        <dbReference type="ARBA" id="ARBA00023136"/>
    </source>
</evidence>
<dbReference type="Pfam" id="PF24874">
    <property type="entry name" value="Piezo_THU9_anchor"/>
    <property type="match status" value="1"/>
</dbReference>
<feature type="transmembrane region" description="Helical" evidence="11">
    <location>
        <begin position="1236"/>
        <end position="1259"/>
    </location>
</feature>
<feature type="transmembrane region" description="Helical" evidence="11">
    <location>
        <begin position="1097"/>
        <end position="1122"/>
    </location>
</feature>
<evidence type="ECO:0000256" key="9">
    <source>
        <dbReference type="ARBA" id="ARBA00023303"/>
    </source>
</evidence>
<evidence type="ECO:0000259" key="14">
    <source>
        <dbReference type="Pfam" id="PF23188"/>
    </source>
</evidence>
<dbReference type="InterPro" id="IPR027272">
    <property type="entry name" value="Piezo"/>
</dbReference>
<feature type="domain" description="Piezo THU9 and anchor" evidence="16">
    <location>
        <begin position="2048"/>
        <end position="2284"/>
    </location>
</feature>
<feature type="compositionally biased region" description="Acidic residues" evidence="10">
    <location>
        <begin position="1619"/>
        <end position="1628"/>
    </location>
</feature>
<feature type="transmembrane region" description="Helical" evidence="11">
    <location>
        <begin position="1004"/>
        <end position="1025"/>
    </location>
</feature>
<feature type="transmembrane region" description="Helical" evidence="11">
    <location>
        <begin position="943"/>
        <end position="964"/>
    </location>
</feature>
<keyword evidence="6 11" id="KW-1133">Transmembrane helix</keyword>
<feature type="domain" description="Piezo transmembrane helical unit" evidence="14">
    <location>
        <begin position="1819"/>
        <end position="1937"/>
    </location>
</feature>
<protein>
    <recommendedName>
        <fullName evidence="19">Piezo-type mechanosensitive ion channel component</fullName>
    </recommendedName>
</protein>
<feature type="compositionally biased region" description="Basic and acidic residues" evidence="10">
    <location>
        <begin position="1662"/>
        <end position="1689"/>
    </location>
</feature>
<reference evidence="17 18" key="1">
    <citation type="submission" date="2024-03" db="EMBL/GenBank/DDBJ databases">
        <title>Adaptation during the transition from Ophiocordyceps entomopathogen to insect associate is accompanied by gene loss and intensified selection.</title>
        <authorList>
            <person name="Ward C.M."/>
            <person name="Onetto C.A."/>
            <person name="Borneman A.R."/>
        </authorList>
    </citation>
    <scope>NUCLEOTIDE SEQUENCE [LARGE SCALE GENOMIC DNA]</scope>
    <source>
        <strain evidence="17">AWRI1</strain>
        <tissue evidence="17">Single Adult Female</tissue>
    </source>
</reference>
<evidence type="ECO:0000313" key="18">
    <source>
        <dbReference type="Proteomes" id="UP001367676"/>
    </source>
</evidence>
<organism evidence="17 18">
    <name type="scientific">Parthenolecanium corni</name>
    <dbReference type="NCBI Taxonomy" id="536013"/>
    <lineage>
        <taxon>Eukaryota</taxon>
        <taxon>Metazoa</taxon>
        <taxon>Ecdysozoa</taxon>
        <taxon>Arthropoda</taxon>
        <taxon>Hexapoda</taxon>
        <taxon>Insecta</taxon>
        <taxon>Pterygota</taxon>
        <taxon>Neoptera</taxon>
        <taxon>Paraneoptera</taxon>
        <taxon>Hemiptera</taxon>
        <taxon>Sternorrhyncha</taxon>
        <taxon>Coccoidea</taxon>
        <taxon>Coccidae</taxon>
        <taxon>Parthenolecanium</taxon>
    </lineage>
</organism>
<feature type="region of interest" description="Disordered" evidence="10">
    <location>
        <begin position="771"/>
        <end position="799"/>
    </location>
</feature>
<feature type="compositionally biased region" description="Basic and acidic residues" evidence="10">
    <location>
        <begin position="1644"/>
        <end position="1654"/>
    </location>
</feature>
<feature type="region of interest" description="Disordered" evidence="10">
    <location>
        <begin position="1583"/>
        <end position="1703"/>
    </location>
</feature>
<dbReference type="GO" id="GO:0005886">
    <property type="term" value="C:plasma membrane"/>
    <property type="evidence" value="ECO:0007669"/>
    <property type="project" value="UniProtKB-SubCell"/>
</dbReference>
<dbReference type="PANTHER" id="PTHR47049">
    <property type="entry name" value="PIEZO-TYPE MECHANOSENSITIVE ION CHANNEL HOMOLOG"/>
    <property type="match status" value="1"/>
</dbReference>
<dbReference type="Pfam" id="PF15917">
    <property type="entry name" value="Piezo_TM25-28"/>
    <property type="match status" value="1"/>
</dbReference>
<feature type="transmembrane region" description="Helical" evidence="11">
    <location>
        <begin position="605"/>
        <end position="624"/>
    </location>
</feature>
<comment type="subcellular location">
    <subcellularLocation>
        <location evidence="1">Cell membrane</location>
        <topology evidence="1">Multi-pass membrane protein</topology>
    </subcellularLocation>
</comment>
<comment type="similarity">
    <text evidence="2">Belongs to the PIEZO (TC 1.A.75) family.</text>
</comment>
<evidence type="ECO:0000259" key="15">
    <source>
        <dbReference type="Pfam" id="PF24871"/>
    </source>
</evidence>
<evidence type="ECO:0000256" key="10">
    <source>
        <dbReference type="SAM" id="MobiDB-lite"/>
    </source>
</evidence>
<sequence>MPSRSWTGSRLPPCSENISNLGVSCRQDLITSIFLIFLLYVPFVPVPTPHTMSGHTGFFLKLNFIISTVALCLQVIFQLFLISFRQYGKVIGENCGDLEKLFRHIGFIKYGHSLSLWNTALHIAPEVIAIFSSFFVYVFCDRLNPACPDSEQIQEGLLASIIRTPESGREVRRSLMKKKGLLALAIVGKYISLAMLCFASILVPSFTSGFLYVMFLYCMTYWACYRGLGRNFAYLCRFLCVIIFLYIVAIFCYQTEFVQELLPPTSELPKNLGLQALHLTNCSTDARAFIPNPTLRWPSFALPYALILLFYFLIFESGLLLFVSEFLRQQPEGMVRQIRSTRFSQKGQKSSLFRNKTNRWRITRQMKLIRGRESVYRRSGTTGMSQDSQGSITITDSPEEKVDQTVDETHEGEESFKVDLLEYLVDAFITLISFITRTSYIGTNIIMMTWSITYHSWLTFLLLLGAIILWMVPNQRQSMLRVSPFLVAYAIFLLLTQYLFDLDFINEELVKIHINITNNEREQIGFSRSEFPVKELAIKTLFTTMFWITMRQYMRERQESRSPSTVAHMMAPVRVSVGTATAIGGDPASKGGQVIQKFGERVRKLLTKFWIWVVTITLFAIGILGDQNMNLFRIIYMALALFFVITFQLSWVIWRKIMYGFWLVVIIISMIILVMIYTFQFDKIKEMWEEIGVDEKWQKYIGLEKKTAGELFFFLIIPTFFVIITVIQLKYFHKDFLSISDIKTRGTSTNRPKSRPSILSDDEYATQIEDVSSKTEPSSLEGAASPGSSKTLVEPKNADLPTSKRSFHVFGRAPNVKTLQTIDKINLFVKNSIEVLWLFMELHMKKIIIFLIMMICISDVNVIHLGFMISAVVAMMLNAALQDIVIRLTSLVAAIVLLAQMIFQIDYFSVSQWAVECKGENNGSYQLNGTDWLGIYKTGNRSILQLLSGYVWIIIAVTMHVVVVTRQKYMRHVKGCPLSRSPVLFPRISYREANNGVLECIQYLFNYGFFRFGIEITLISIVFLIGNRLDVMALVYAVWLMIIVLCSRATLSKIWYIFNLFIAISIPLQYAICVGLPPELCFVSFKKSGMVEAALRWLFIPVNLYIPRVSFLIYDFIVLLLVTRQTKVFRIEFQHKDNDYPGGMNKYIVHEMESPNYVNPIPDFISDKKSYLDIIKHGVLCSLLWISCAVAFLAGTTNVTLFSFGYVIGSFLILWQGNDFYLRPISAILKWWNRFLIYNVSIIFFKALFQIPGCIFVSQMTSVCWLVRLLGIGCIEDFGFLNNFFDTGSKVPFTCGRSIGIGGIGGMGGDAVCFILLIFQKRLFSSHYFLRIVDEAKAMAVLAARGAELIEELSRKQILKQQELEKAVLQKIKNKMDSIKAAQKKIQGIKTREITTHAEEPQAPLALQTSPSISSTISRQGFHTPIEDDLLTITSRPNSYLQPPTPSSAIMTVSSEGYLEPQRMSFGSPPMSHRPFSFDETGHPFSPPLYGSAVSSRPRQSSFGFYPLQHWYHGSVGPRRSMSASSHHTSIRSGDYYMFDDEESFNLVEVDELTAVDEVDEELHGKTLGKLMESVMRTDMKHALKSSGPDGHGDESARSSSTKSRSEMANKSTSSSAGDGDDEEDDNECSTSHFKSSDATTSKDVIDTLDESRSSLRRRKRGSDLKRASFHQEDREHQGQERDKNKDDTSGSEENLTSDEDSQPVQSCWESVIMYLKFSLAFINSCMISMIHFLNRKSRDHRYVILALEREKKTLKETKNLKMGMRVLPEMKWQPVPVALGSQRSKSPLKMEDFESQGLVASSQPVFVRLLLAIYHALMSHSDMVCYFAVFILQIKSPTLASLPLSLMVFFWGTLSIPRPTKRFWVTIIAYTEFVVVVRNICQADFFPMEPIPDDKPFHWARTLGVEKNSNDSFYNLVLLLAVFFHRSTLKSLGLWKSAEEFNKDHKTSNLLNLNYVEPHQSSVVSGSESDVVTELTTVNLNVPEPISSERGVGQSTESYQNQTVVPQMKENSRSLSTSSENLLEPYTKVVTDFFNKLIDSKSRIADDVYAYMFFCDFLNIIVIIFGFSSFGAAKGDGGVTQYIEDNKIPFAFLAMVIIQFALIVIDRWLYLSRYIVGKLVFQYLLVVVIHIWMFFILPAVTERRFNDALPPSLWYLIKCFYLLLSAYQIRSGYPTRILGNFLCKNYNLVNMVLFKIFMLIPFVYELRTLMDWIWTETSMTLTDWIKMEDIFAQIFQLKCLRRAESKYPLPRSQKIPAKTKFMYGSGGLIILFTIIWFPLVLFALGNTVGEPNIPTDMYAKVQISSYQALYSTYTSKVNSLNENQWKQIKEIYSASASAQTFLSDYNPEDVGVVTLPTYSSSIWTIPPPEMTEIIAELDRCFQMRISLEWTINRRSENPESPKTVAESNFVNLSKEICKEMNNVLNLTGSVKNFTIPYLMPKFLKVTSIGKATAVDKLMKNEDQKRNLDGSEDGSNPFINITFRLQQDSTTGNKWWSAFESIDRNSDLFFLKTIDDITTNHTSSKSLIIYTFNDKMFPPGLLSIISGKGIIGLYTTFVIVVGAYVKGYFTGTSSQIMFEDMPYVDRILQLCLDIFLVRERREFDLEENLFAKLLFLYRSPETTIKWTRPPEDGGPEVY</sequence>
<evidence type="ECO:0000256" key="11">
    <source>
        <dbReference type="SAM" id="Phobius"/>
    </source>
</evidence>
<feature type="transmembrane region" description="Helical" evidence="11">
    <location>
        <begin position="1265"/>
        <end position="1285"/>
    </location>
</feature>
<dbReference type="InterPro" id="IPR056769">
    <property type="entry name" value="Piezo_TM1-24"/>
</dbReference>
<feature type="transmembrane region" description="Helical" evidence="11">
    <location>
        <begin position="1712"/>
        <end position="1734"/>
    </location>
</feature>
<feature type="transmembrane region" description="Helical" evidence="11">
    <location>
        <begin position="181"/>
        <end position="203"/>
    </location>
</feature>
<dbReference type="InterPro" id="IPR031334">
    <property type="entry name" value="Piezo_cap_dom"/>
</dbReference>
<feature type="transmembrane region" description="Helical" evidence="11">
    <location>
        <begin position="847"/>
        <end position="877"/>
    </location>
</feature>
<keyword evidence="9" id="KW-0407">Ion channel</keyword>
<feature type="transmembrane region" description="Helical" evidence="11">
    <location>
        <begin position="659"/>
        <end position="679"/>
    </location>
</feature>
<feature type="transmembrane region" description="Helical" evidence="11">
    <location>
        <begin position="884"/>
        <end position="903"/>
    </location>
</feature>
<dbReference type="Pfam" id="PF12166">
    <property type="entry name" value="Piezo_cap"/>
    <property type="match status" value="1"/>
</dbReference>
<feature type="transmembrane region" description="Helical" evidence="11">
    <location>
        <begin position="1199"/>
        <end position="1215"/>
    </location>
</feature>
<feature type="transmembrane region" description="Helical" evidence="11">
    <location>
        <begin position="1297"/>
        <end position="1319"/>
    </location>
</feature>
<evidence type="ECO:0000256" key="1">
    <source>
        <dbReference type="ARBA" id="ARBA00004651"/>
    </source>
</evidence>
<evidence type="ECO:0000256" key="4">
    <source>
        <dbReference type="ARBA" id="ARBA00022475"/>
    </source>
</evidence>
<feature type="transmembrane region" description="Helical" evidence="11">
    <location>
        <begin position="631"/>
        <end position="653"/>
    </location>
</feature>
<evidence type="ECO:0000259" key="12">
    <source>
        <dbReference type="Pfam" id="PF12166"/>
    </source>
</evidence>
<dbReference type="GO" id="GO:0008381">
    <property type="term" value="F:mechanosensitive monoatomic ion channel activity"/>
    <property type="evidence" value="ECO:0007669"/>
    <property type="project" value="InterPro"/>
</dbReference>
<dbReference type="InterPro" id="IPR056770">
    <property type="entry name" value="Piezo_THU9_anchor"/>
</dbReference>
<feature type="transmembrane region" description="Helical" evidence="11">
    <location>
        <begin position="29"/>
        <end position="46"/>
    </location>
</feature>
<feature type="transmembrane region" description="Helical" evidence="11">
    <location>
        <begin position="2122"/>
        <end position="2142"/>
    </location>
</feature>
<feature type="compositionally biased region" description="Polar residues" evidence="10">
    <location>
        <begin position="379"/>
        <end position="396"/>
    </location>
</feature>
<evidence type="ECO:0000256" key="2">
    <source>
        <dbReference type="ARBA" id="ARBA00007821"/>
    </source>
</evidence>
<evidence type="ECO:0000256" key="7">
    <source>
        <dbReference type="ARBA" id="ARBA00023065"/>
    </source>
</evidence>
<feature type="transmembrane region" description="Helical" evidence="11">
    <location>
        <begin position="711"/>
        <end position="731"/>
    </location>
</feature>
<keyword evidence="8 11" id="KW-0472">Membrane</keyword>
<evidence type="ECO:0000256" key="3">
    <source>
        <dbReference type="ARBA" id="ARBA00022448"/>
    </source>
</evidence>
<dbReference type="PANTHER" id="PTHR47049:SF2">
    <property type="entry name" value="PIEZO-TYPE MECHANOSENSITIVE ION CHANNEL HOMOLOG"/>
    <property type="match status" value="1"/>
</dbReference>
<dbReference type="Proteomes" id="UP001367676">
    <property type="component" value="Unassembled WGS sequence"/>
</dbReference>
<evidence type="ECO:0008006" key="19">
    <source>
        <dbReference type="Google" id="ProtNLM"/>
    </source>
</evidence>
<feature type="transmembrane region" description="Helical" evidence="11">
    <location>
        <begin position="479"/>
        <end position="500"/>
    </location>
</feature>
<evidence type="ECO:0000313" key="17">
    <source>
        <dbReference type="EMBL" id="KAK7597906.1"/>
    </source>
</evidence>
<feature type="transmembrane region" description="Helical" evidence="11">
    <location>
        <begin position="2049"/>
        <end position="2069"/>
    </location>
</feature>
<feature type="compositionally biased region" description="Polar residues" evidence="10">
    <location>
        <begin position="1607"/>
        <end position="1617"/>
    </location>
</feature>